<evidence type="ECO:0000256" key="5">
    <source>
        <dbReference type="ARBA" id="ARBA00023163"/>
    </source>
</evidence>
<dbReference type="GO" id="GO:0046983">
    <property type="term" value="F:protein dimerization activity"/>
    <property type="evidence" value="ECO:0007669"/>
    <property type="project" value="InterPro"/>
</dbReference>
<dbReference type="OrthoDB" id="1600928at2759"/>
<dbReference type="FunFam" id="4.10.280.10:FF:000032">
    <property type="entry name" value="Transcription factor bHLH123 family"/>
    <property type="match status" value="1"/>
</dbReference>
<evidence type="ECO:0000256" key="3">
    <source>
        <dbReference type="ARBA" id="ARBA00023015"/>
    </source>
</evidence>
<proteinExistence type="predicted"/>
<dbReference type="PROSITE" id="PS50888">
    <property type="entry name" value="BHLH"/>
    <property type="match status" value="1"/>
</dbReference>
<dbReference type="STRING" id="1194695.A0A5A7UQK7"/>
<gene>
    <name evidence="8" type="ORF">E6C27_scaffold96G00890</name>
</gene>
<name>A0A5A7UQK7_CUCMM</name>
<dbReference type="InterPro" id="IPR036638">
    <property type="entry name" value="HLH_DNA-bd_sf"/>
</dbReference>
<dbReference type="InterPro" id="IPR011598">
    <property type="entry name" value="bHLH_dom"/>
</dbReference>
<comment type="caution">
    <text evidence="8">The sequence shown here is derived from an EMBL/GenBank/DDBJ whole genome shotgun (WGS) entry which is preliminary data.</text>
</comment>
<evidence type="ECO:0000256" key="2">
    <source>
        <dbReference type="ARBA" id="ARBA00011738"/>
    </source>
</evidence>
<dbReference type="Gene3D" id="4.10.280.10">
    <property type="entry name" value="Helix-loop-helix DNA-binding domain"/>
    <property type="match status" value="1"/>
</dbReference>
<dbReference type="AlphaFoldDB" id="A0A5A7UQK7"/>
<dbReference type="GO" id="GO:0005634">
    <property type="term" value="C:nucleus"/>
    <property type="evidence" value="ECO:0007669"/>
    <property type="project" value="UniProtKB-SubCell"/>
</dbReference>
<accession>A0A5A7UQK7</accession>
<evidence type="ECO:0000256" key="1">
    <source>
        <dbReference type="ARBA" id="ARBA00004123"/>
    </source>
</evidence>
<dbReference type="InterPro" id="IPR045239">
    <property type="entry name" value="bHLH95_bHLH"/>
</dbReference>
<dbReference type="PANTHER" id="PTHR16223:SF238">
    <property type="entry name" value="TRANSCRIPTION FACTOR BHLH114"/>
    <property type="match status" value="1"/>
</dbReference>
<dbReference type="PANTHER" id="PTHR16223">
    <property type="entry name" value="TRANSCRIPTION FACTOR BHLH83-RELATED"/>
    <property type="match status" value="1"/>
</dbReference>
<organism evidence="8 9">
    <name type="scientific">Cucumis melo var. makuwa</name>
    <name type="common">Oriental melon</name>
    <dbReference type="NCBI Taxonomy" id="1194695"/>
    <lineage>
        <taxon>Eukaryota</taxon>
        <taxon>Viridiplantae</taxon>
        <taxon>Streptophyta</taxon>
        <taxon>Embryophyta</taxon>
        <taxon>Tracheophyta</taxon>
        <taxon>Spermatophyta</taxon>
        <taxon>Magnoliopsida</taxon>
        <taxon>eudicotyledons</taxon>
        <taxon>Gunneridae</taxon>
        <taxon>Pentapetalae</taxon>
        <taxon>rosids</taxon>
        <taxon>fabids</taxon>
        <taxon>Cucurbitales</taxon>
        <taxon>Cucurbitaceae</taxon>
        <taxon>Benincaseae</taxon>
        <taxon>Cucumis</taxon>
    </lineage>
</organism>
<reference evidence="8 9" key="1">
    <citation type="submission" date="2019-08" db="EMBL/GenBank/DDBJ databases">
        <title>Draft genome sequences of two oriental melons (Cucumis melo L. var makuwa).</title>
        <authorList>
            <person name="Kwon S.-Y."/>
        </authorList>
    </citation>
    <scope>NUCLEOTIDE SEQUENCE [LARGE SCALE GENOMIC DNA]</scope>
    <source>
        <strain evidence="9">cv. SW 3</strain>
        <tissue evidence="8">Leaf</tissue>
    </source>
</reference>
<dbReference type="CDD" id="cd11393">
    <property type="entry name" value="bHLH_AtbHLH_like"/>
    <property type="match status" value="1"/>
</dbReference>
<dbReference type="EMBL" id="SSTE01007279">
    <property type="protein sequence ID" value="KAA0056917.1"/>
    <property type="molecule type" value="Genomic_DNA"/>
</dbReference>
<protein>
    <submittedName>
        <fullName evidence="8">Transcription factor bHLH112-like isoform X1</fullName>
    </submittedName>
</protein>
<dbReference type="Proteomes" id="UP000321393">
    <property type="component" value="Unassembled WGS sequence"/>
</dbReference>
<dbReference type="SUPFAM" id="SSF47459">
    <property type="entry name" value="HLH, helix-loop-helix DNA-binding domain"/>
    <property type="match status" value="1"/>
</dbReference>
<dbReference type="GO" id="GO:0000978">
    <property type="term" value="F:RNA polymerase II cis-regulatory region sequence-specific DNA binding"/>
    <property type="evidence" value="ECO:0007669"/>
    <property type="project" value="TreeGrafter"/>
</dbReference>
<comment type="subunit">
    <text evidence="2">Homodimer.</text>
</comment>
<keyword evidence="5" id="KW-0804">Transcription</keyword>
<feature type="domain" description="BHLH" evidence="7">
    <location>
        <begin position="236"/>
        <end position="285"/>
    </location>
</feature>
<evidence type="ECO:0000259" key="7">
    <source>
        <dbReference type="PROSITE" id="PS50888"/>
    </source>
</evidence>
<evidence type="ECO:0000256" key="4">
    <source>
        <dbReference type="ARBA" id="ARBA00023125"/>
    </source>
</evidence>
<dbReference type="GO" id="GO:0000981">
    <property type="term" value="F:DNA-binding transcription factor activity, RNA polymerase II-specific"/>
    <property type="evidence" value="ECO:0007669"/>
    <property type="project" value="TreeGrafter"/>
</dbReference>
<comment type="subcellular location">
    <subcellularLocation>
        <location evidence="1">Nucleus</location>
    </subcellularLocation>
</comment>
<evidence type="ECO:0000313" key="8">
    <source>
        <dbReference type="EMBL" id="KAA0056917.1"/>
    </source>
</evidence>
<evidence type="ECO:0000256" key="6">
    <source>
        <dbReference type="ARBA" id="ARBA00023242"/>
    </source>
</evidence>
<keyword evidence="3" id="KW-0805">Transcription regulation</keyword>
<evidence type="ECO:0000313" key="9">
    <source>
        <dbReference type="Proteomes" id="UP000321393"/>
    </source>
</evidence>
<dbReference type="InterPro" id="IPR045843">
    <property type="entry name" value="IND-like"/>
</dbReference>
<keyword evidence="6" id="KW-0539">Nucleus</keyword>
<keyword evidence="4" id="KW-0238">DNA-binding</keyword>
<sequence length="379" mass="42177">MADEFPARSLFSAAVTNTSPCSVGNSTFLIDSTITSTSNWNQSFRGWDDGQRVDTTVVVDSMTVTKLNYDDQEITSGSEGQQNPTSFFKTTDDDHDSLFLMEQPYNIQTATNFYHNVVTTTTSQGLPMAFPFEAISIGYTPTLLPCSSLNQPTQFVVNNRTINNCCSFTNSDELLSCSPMFQTHLLHPPPLNFSNGITPKCPTKLMGCDEVVEDWSRVERENESKEIAIIKRPRSDNSSSPLPTFKVRKEKLGDKITALQQLVSPFGKTDTASVLHEAIEYIKFLHNQIRVLSTPYMEIGDHNQEPKIIIEEELKNTNENMKEDLRSRGLCLVTIPSTVALANGNILNFWSPTFGDCNLSLKDRLCVGPATNVNNFSLG</sequence>